<comment type="similarity">
    <text evidence="2">Belongs to the SRY family.</text>
</comment>
<dbReference type="SMART" id="SM00398">
    <property type="entry name" value="HMG"/>
    <property type="match status" value="1"/>
</dbReference>
<keyword evidence="7" id="KW-0805">Transcription regulation</keyword>
<evidence type="ECO:0000256" key="12">
    <source>
        <dbReference type="ARBA" id="ARBA00032498"/>
    </source>
</evidence>
<feature type="DNA-binding region" description="HMG box" evidence="14">
    <location>
        <begin position="48"/>
        <end position="116"/>
    </location>
</feature>
<feature type="non-terminal residue" evidence="17">
    <location>
        <position position="1"/>
    </location>
</feature>
<accession>G5CB68</accession>
<dbReference type="InterPro" id="IPR009071">
    <property type="entry name" value="HMG_box_dom"/>
</dbReference>
<feature type="non-terminal residue" evidence="17">
    <location>
        <position position="193"/>
    </location>
</feature>
<dbReference type="GO" id="GO:0000978">
    <property type="term" value="F:RNA polymerase II cis-regulatory region sequence-specific DNA binding"/>
    <property type="evidence" value="ECO:0007669"/>
    <property type="project" value="TreeGrafter"/>
</dbReference>
<dbReference type="EMBL" id="JH203924">
    <property type="protein sequence ID" value="EHB18779.1"/>
    <property type="molecule type" value="Genomic_DNA"/>
</dbReference>
<gene>
    <name evidence="17" type="ORF">GW7_00022</name>
</gene>
<dbReference type="GO" id="GO:0005516">
    <property type="term" value="F:calmodulin binding"/>
    <property type="evidence" value="ECO:0007669"/>
    <property type="project" value="UniProtKB-KW"/>
</dbReference>
<keyword evidence="8 14" id="KW-0238">DNA-binding</keyword>
<evidence type="ECO:0000256" key="8">
    <source>
        <dbReference type="ARBA" id="ARBA00023125"/>
    </source>
</evidence>
<dbReference type="SUPFAM" id="SSF47095">
    <property type="entry name" value="HMG-box"/>
    <property type="match status" value="1"/>
</dbReference>
<dbReference type="GO" id="GO:0016607">
    <property type="term" value="C:nuclear speck"/>
    <property type="evidence" value="ECO:0007669"/>
    <property type="project" value="UniProtKB-SubCell"/>
</dbReference>
<reference evidence="17 18" key="1">
    <citation type="journal article" date="2011" name="Nature">
        <title>Genome sequencing reveals insights into physiology and longevity of the naked mole rat.</title>
        <authorList>
            <person name="Kim E.B."/>
            <person name="Fang X."/>
            <person name="Fushan A.A."/>
            <person name="Huang Z."/>
            <person name="Lobanov A.V."/>
            <person name="Han L."/>
            <person name="Marino S.M."/>
            <person name="Sun X."/>
            <person name="Turanov A.A."/>
            <person name="Yang P."/>
            <person name="Yim S.H."/>
            <person name="Zhao X."/>
            <person name="Kasaikina M.V."/>
            <person name="Stoletzki N."/>
            <person name="Peng C."/>
            <person name="Polak P."/>
            <person name="Xiong Z."/>
            <person name="Kiezun A."/>
            <person name="Zhu Y."/>
            <person name="Chen Y."/>
            <person name="Kryukov G.V."/>
            <person name="Zhang Q."/>
            <person name="Peshkin L."/>
            <person name="Yang L."/>
            <person name="Bronson R.T."/>
            <person name="Buffenstein R."/>
            <person name="Wang B."/>
            <person name="Han C."/>
            <person name="Li Q."/>
            <person name="Chen L."/>
            <person name="Zhao W."/>
            <person name="Sunyaev S.R."/>
            <person name="Park T.J."/>
            <person name="Zhang G."/>
            <person name="Wang J."/>
            <person name="Gladyshev V.N."/>
        </authorList>
    </citation>
    <scope>NUCLEOTIDE SEQUENCE [LARGE SCALE GENOMIC DNA]</scope>
</reference>
<feature type="domain" description="HMG box" evidence="16">
    <location>
        <begin position="48"/>
        <end position="116"/>
    </location>
</feature>
<evidence type="ECO:0000256" key="4">
    <source>
        <dbReference type="ARBA" id="ARBA00022782"/>
    </source>
</evidence>
<feature type="compositionally biased region" description="Polar residues" evidence="15">
    <location>
        <begin position="172"/>
        <end position="193"/>
    </location>
</feature>
<dbReference type="GO" id="GO:0030154">
    <property type="term" value="P:cell differentiation"/>
    <property type="evidence" value="ECO:0007669"/>
    <property type="project" value="UniProtKB-KW"/>
</dbReference>
<evidence type="ECO:0000256" key="6">
    <source>
        <dbReference type="ARBA" id="ARBA00022928"/>
    </source>
</evidence>
<dbReference type="GO" id="GO:0007548">
    <property type="term" value="P:sex differentiation"/>
    <property type="evidence" value="ECO:0007669"/>
    <property type="project" value="UniProtKB-KW"/>
</dbReference>
<dbReference type="PROSITE" id="PS50118">
    <property type="entry name" value="HMG_BOX_2"/>
    <property type="match status" value="1"/>
</dbReference>
<evidence type="ECO:0000256" key="2">
    <source>
        <dbReference type="ARBA" id="ARBA00005998"/>
    </source>
</evidence>
<dbReference type="Gene3D" id="1.10.30.10">
    <property type="entry name" value="High mobility group box domain"/>
    <property type="match status" value="1"/>
</dbReference>
<dbReference type="AlphaFoldDB" id="G5CB68"/>
<protein>
    <recommendedName>
        <fullName evidence="3">Sex-determining region Y protein</fullName>
    </recommendedName>
    <alternativeName>
        <fullName evidence="12">Testis-determining factor</fullName>
    </alternativeName>
</protein>
<evidence type="ECO:0000256" key="9">
    <source>
        <dbReference type="ARBA" id="ARBA00023159"/>
    </source>
</evidence>
<comment type="function">
    <text evidence="13">Transcriptional regulator that controls a genetic switch in male development. It is necessary and sufficient for initiating male sex determination by directing the development of supporting cell precursors (pre-Sertoli cells) as Sertoli rather than granulosa cells. Involved in different aspects of gene regulation including promoter activation or repression. Binds to the DNA consensus sequence 5'-[AT]AACAA[AT]-3'. SRY HMG box recognizes DNA by partial intercalation in the minor groove and promotes DNA bending. Also involved in pre-mRNA splicing. In male adult brain involved in the maintenance of motor functions of dopaminergic neurons.</text>
</comment>
<evidence type="ECO:0000256" key="15">
    <source>
        <dbReference type="SAM" id="MobiDB-lite"/>
    </source>
</evidence>
<dbReference type="Pfam" id="PF00505">
    <property type="entry name" value="HMG_box"/>
    <property type="match status" value="1"/>
</dbReference>
<keyword evidence="5" id="KW-0112">Calmodulin-binding</keyword>
<evidence type="ECO:0000259" key="16">
    <source>
        <dbReference type="PROSITE" id="PS50118"/>
    </source>
</evidence>
<evidence type="ECO:0000256" key="1">
    <source>
        <dbReference type="ARBA" id="ARBA00004324"/>
    </source>
</evidence>
<evidence type="ECO:0000256" key="14">
    <source>
        <dbReference type="PROSITE-ProRule" id="PRU00267"/>
    </source>
</evidence>
<dbReference type="STRING" id="10181.G5CB68"/>
<name>G5CB68_HETGA</name>
<dbReference type="CDD" id="cd22034">
    <property type="entry name" value="HMG-box_SoxA_SRY"/>
    <property type="match status" value="1"/>
</dbReference>
<evidence type="ECO:0000313" key="18">
    <source>
        <dbReference type="Proteomes" id="UP000006813"/>
    </source>
</evidence>
<feature type="region of interest" description="Disordered" evidence="15">
    <location>
        <begin position="168"/>
        <end position="193"/>
    </location>
</feature>
<keyword evidence="9" id="KW-0010">Activator</keyword>
<evidence type="ECO:0000256" key="13">
    <source>
        <dbReference type="ARBA" id="ARBA00045821"/>
    </source>
</evidence>
<evidence type="ECO:0000313" key="17">
    <source>
        <dbReference type="EMBL" id="EHB18779.1"/>
    </source>
</evidence>
<dbReference type="InterPro" id="IPR050140">
    <property type="entry name" value="SRY-related_HMG-box_TF-like"/>
</dbReference>
<dbReference type="PANTHER" id="PTHR10270:SF161">
    <property type="entry name" value="SEX-DETERMINING REGION Y PROTEIN"/>
    <property type="match status" value="1"/>
</dbReference>
<dbReference type="InParanoid" id="G5CB68"/>
<dbReference type="Proteomes" id="UP000006813">
    <property type="component" value="Unassembled WGS sequence"/>
</dbReference>
<keyword evidence="4" id="KW-0221">Differentiation</keyword>
<evidence type="ECO:0000256" key="10">
    <source>
        <dbReference type="ARBA" id="ARBA00023163"/>
    </source>
</evidence>
<comment type="subcellular location">
    <subcellularLocation>
        <location evidence="1">Nucleus speckle</location>
    </subcellularLocation>
</comment>
<evidence type="ECO:0000256" key="3">
    <source>
        <dbReference type="ARBA" id="ARBA00019052"/>
    </source>
</evidence>
<evidence type="ECO:0000256" key="11">
    <source>
        <dbReference type="ARBA" id="ARBA00023242"/>
    </source>
</evidence>
<dbReference type="PANTHER" id="PTHR10270">
    <property type="entry name" value="SOX TRANSCRIPTION FACTOR"/>
    <property type="match status" value="1"/>
</dbReference>
<organism evidence="17 18">
    <name type="scientific">Heterocephalus glaber</name>
    <name type="common">Naked mole rat</name>
    <dbReference type="NCBI Taxonomy" id="10181"/>
    <lineage>
        <taxon>Eukaryota</taxon>
        <taxon>Metazoa</taxon>
        <taxon>Chordata</taxon>
        <taxon>Craniata</taxon>
        <taxon>Vertebrata</taxon>
        <taxon>Euteleostomi</taxon>
        <taxon>Mammalia</taxon>
        <taxon>Eutheria</taxon>
        <taxon>Euarchontoglires</taxon>
        <taxon>Glires</taxon>
        <taxon>Rodentia</taxon>
        <taxon>Hystricomorpha</taxon>
        <taxon>Bathyergidae</taxon>
        <taxon>Heterocephalus</taxon>
    </lineage>
</organism>
<keyword evidence="6" id="KW-0726">Sexual differentiation</keyword>
<proteinExistence type="inferred from homology"/>
<dbReference type="InterPro" id="IPR036910">
    <property type="entry name" value="HMG_box_dom_sf"/>
</dbReference>
<keyword evidence="11 14" id="KW-0539">Nucleus</keyword>
<sequence>SKDYRPGMQQGDVTTFGKNCLYLRKGNACSGYQYETGANHKDSTVDRVKRPLNAFMVWSRDQRRKMALEHPKLQNSEISKRLGCQWKMLTEAEKWPFFQEAQRLQAVHRKKYPNYKYRPRRKAKMLEQSTNLLHSDPTLNPGGQTHLEETLYALSCWERFAEAKHSGRENQLRLSHSQPVGTGNSLLQQKCHS</sequence>
<evidence type="ECO:0000256" key="5">
    <source>
        <dbReference type="ARBA" id="ARBA00022860"/>
    </source>
</evidence>
<dbReference type="FunFam" id="1.10.30.10:FF:000002">
    <property type="entry name" value="transcription factor Sox-2"/>
    <property type="match status" value="1"/>
</dbReference>
<keyword evidence="10" id="KW-0804">Transcription</keyword>
<evidence type="ECO:0000256" key="7">
    <source>
        <dbReference type="ARBA" id="ARBA00023015"/>
    </source>
</evidence>
<dbReference type="eggNOG" id="KOG0527">
    <property type="taxonomic scope" value="Eukaryota"/>
</dbReference>
<dbReference type="GO" id="GO:0001228">
    <property type="term" value="F:DNA-binding transcription activator activity, RNA polymerase II-specific"/>
    <property type="evidence" value="ECO:0007669"/>
    <property type="project" value="TreeGrafter"/>
</dbReference>